<dbReference type="AlphaFoldDB" id="A0A1T4XUS2"/>
<proteinExistence type="predicted"/>
<accession>A0A1T4XUS2</accession>
<keyword evidence="5" id="KW-1185">Reference proteome</keyword>
<evidence type="ECO:0000259" key="2">
    <source>
        <dbReference type="Pfam" id="PF01522"/>
    </source>
</evidence>
<dbReference type="GO" id="GO:0016757">
    <property type="term" value="F:glycosyltransferase activity"/>
    <property type="evidence" value="ECO:0007669"/>
    <property type="project" value="UniProtKB-ARBA"/>
</dbReference>
<evidence type="ECO:0000256" key="1">
    <source>
        <dbReference type="ARBA" id="ARBA00022729"/>
    </source>
</evidence>
<dbReference type="GO" id="GO:0005975">
    <property type="term" value="P:carbohydrate metabolic process"/>
    <property type="evidence" value="ECO:0007669"/>
    <property type="project" value="InterPro"/>
</dbReference>
<dbReference type="OrthoDB" id="9814639at2"/>
<dbReference type="InterPro" id="IPR051398">
    <property type="entry name" value="Polysacch_Deacetylase"/>
</dbReference>
<dbReference type="InterPro" id="IPR028098">
    <property type="entry name" value="Glyco_trans_4-like_N"/>
</dbReference>
<dbReference type="RefSeq" id="WP_078718008.1">
    <property type="nucleotide sequence ID" value="NZ_FUYC01000017.1"/>
</dbReference>
<dbReference type="Gene3D" id="3.20.20.370">
    <property type="entry name" value="Glycoside hydrolase/deacetylase"/>
    <property type="match status" value="1"/>
</dbReference>
<dbReference type="SUPFAM" id="SSF53756">
    <property type="entry name" value="UDP-Glycosyltransferase/glycogen phosphorylase"/>
    <property type="match status" value="1"/>
</dbReference>
<dbReference type="STRING" id="1121449.SAMN02745704_02467"/>
<protein>
    <submittedName>
        <fullName evidence="4">Glycosyltransferase involved in cell wall bisynthesis</fullName>
    </submittedName>
</protein>
<dbReference type="Proteomes" id="UP000190027">
    <property type="component" value="Unassembled WGS sequence"/>
</dbReference>
<name>A0A1T4XUS2_9BACT</name>
<dbReference type="Pfam" id="PF13692">
    <property type="entry name" value="Glyco_trans_1_4"/>
    <property type="match status" value="1"/>
</dbReference>
<feature type="domain" description="Glycosyltransferase subfamily 4-like N-terminal" evidence="3">
    <location>
        <begin position="335"/>
        <end position="487"/>
    </location>
</feature>
<dbReference type="PANTHER" id="PTHR34216">
    <property type="match status" value="1"/>
</dbReference>
<dbReference type="Pfam" id="PF13439">
    <property type="entry name" value="Glyco_transf_4"/>
    <property type="match status" value="1"/>
</dbReference>
<dbReference type="PANTHER" id="PTHR34216:SF13">
    <property type="entry name" value="XYLANASE_CHITIN DEACETYLASE"/>
    <property type="match status" value="1"/>
</dbReference>
<reference evidence="4 5" key="1">
    <citation type="submission" date="2017-02" db="EMBL/GenBank/DDBJ databases">
        <authorList>
            <person name="Peterson S.W."/>
        </authorList>
    </citation>
    <scope>NUCLEOTIDE SEQUENCE [LARGE SCALE GENOMIC DNA]</scope>
    <source>
        <strain evidence="4 5">DSM 16080</strain>
    </source>
</reference>
<evidence type="ECO:0000313" key="4">
    <source>
        <dbReference type="EMBL" id="SKA93153.1"/>
    </source>
</evidence>
<keyword evidence="4" id="KW-0808">Transferase</keyword>
<sequence>MLPPSIPIVCYHDISNAKGSLPPHRFLEHLDAMADAGWKTLTARELYDAVTGSRPVPRRSVVLTFDDGHVSNALFAAPELEQRGMTGVFFAVTDFIQPGPARTPDAAPQEKRMPDCFVEALTSQNYEQFINEGEIAQLLAAGHEVHSHGCRHQGCFRTMQPRAPLGRHGSHWASWSIYPQPRPGLPTFEVGSAYVYDGYWPNQDAVPRFTRRSPQERLAFCREDFARSLERMRELTGAQRQFFCWPWGNYDQESDQILRSVGYDGAFTLERGPNVRGTDPFRLHRIGVASGKDSDWLLSRLRMYGYRLSASVCFKKLRKRPEVQHVLLTTDSQKVSGGSRQMLNNAHALSSLGMRVSVCVPPDSQIARQLPPGVTLVPHTDFRNIGATARHLRGYCRKQNVDVVHTFHNKTYKPALLARAMNVLTTGRPGFRLFINRGVIFSANVLFGLWARLANGMIVNSRACADSLRRLRVPEKRLNVVYNGLDFSARPMPRPEERKKRGLRVVYLGNNHPAKGLDVFLQAVDRYAQTYDCRDMEFVVIGSPGKNSAWDVLSPEARKRIHHAGILPHEQVQEQLAHADILVLTSRQESMPNVLLEGFFAGLPVVGTRVGGIPELIRDRVNGLLCESEDAVCVAEKIRYLAERHSERLRMGLQNQELVEAHFTVRAKGVKLLQVYHGRHVRDRLALPDAES</sequence>
<dbReference type="EMBL" id="FUYC01000017">
    <property type="protein sequence ID" value="SKA93153.1"/>
    <property type="molecule type" value="Genomic_DNA"/>
</dbReference>
<evidence type="ECO:0000259" key="3">
    <source>
        <dbReference type="Pfam" id="PF13439"/>
    </source>
</evidence>
<feature type="domain" description="NodB homology" evidence="2">
    <location>
        <begin position="55"/>
        <end position="264"/>
    </location>
</feature>
<dbReference type="Pfam" id="PF01522">
    <property type="entry name" value="Polysacc_deac_1"/>
    <property type="match status" value="1"/>
</dbReference>
<dbReference type="InterPro" id="IPR011330">
    <property type="entry name" value="Glyco_hydro/deAcase_b/a-brl"/>
</dbReference>
<gene>
    <name evidence="4" type="ORF">SAMN02745704_02467</name>
</gene>
<dbReference type="GO" id="GO:0016810">
    <property type="term" value="F:hydrolase activity, acting on carbon-nitrogen (but not peptide) bonds"/>
    <property type="evidence" value="ECO:0007669"/>
    <property type="project" value="InterPro"/>
</dbReference>
<dbReference type="InterPro" id="IPR002509">
    <property type="entry name" value="NODB_dom"/>
</dbReference>
<evidence type="ECO:0000313" key="5">
    <source>
        <dbReference type="Proteomes" id="UP000190027"/>
    </source>
</evidence>
<dbReference type="CDD" id="cd03801">
    <property type="entry name" value="GT4_PimA-like"/>
    <property type="match status" value="1"/>
</dbReference>
<keyword evidence="1" id="KW-0732">Signal</keyword>
<dbReference type="Gene3D" id="3.40.50.2000">
    <property type="entry name" value="Glycogen Phosphorylase B"/>
    <property type="match status" value="2"/>
</dbReference>
<dbReference type="SUPFAM" id="SSF88713">
    <property type="entry name" value="Glycoside hydrolase/deacetylase"/>
    <property type="match status" value="1"/>
</dbReference>
<organism evidence="4 5">
    <name type="scientific">Paucidesulfovibrio gracilis DSM 16080</name>
    <dbReference type="NCBI Taxonomy" id="1121449"/>
    <lineage>
        <taxon>Bacteria</taxon>
        <taxon>Pseudomonadati</taxon>
        <taxon>Thermodesulfobacteriota</taxon>
        <taxon>Desulfovibrionia</taxon>
        <taxon>Desulfovibrionales</taxon>
        <taxon>Desulfovibrionaceae</taxon>
        <taxon>Paucidesulfovibrio</taxon>
    </lineage>
</organism>